<reference evidence="1 2" key="1">
    <citation type="submission" date="2023-03" db="EMBL/GenBank/DDBJ databases">
        <title>YIM 152171 draft genome.</title>
        <authorList>
            <person name="Yang Z."/>
        </authorList>
    </citation>
    <scope>NUCLEOTIDE SEQUENCE [LARGE SCALE GENOMIC DNA]</scope>
    <source>
        <strain evidence="1 2">YIM 152171</strain>
    </source>
</reference>
<evidence type="ECO:0000313" key="1">
    <source>
        <dbReference type="EMBL" id="MDF1586103.1"/>
    </source>
</evidence>
<organism evidence="1 2">
    <name type="scientific">Marinimicrococcus flavescens</name>
    <dbReference type="NCBI Taxonomy" id="3031815"/>
    <lineage>
        <taxon>Bacteria</taxon>
        <taxon>Pseudomonadati</taxon>
        <taxon>Pseudomonadota</taxon>
        <taxon>Alphaproteobacteria</taxon>
        <taxon>Geminicoccales</taxon>
        <taxon>Geminicoccaceae</taxon>
        <taxon>Marinimicrococcus</taxon>
    </lineage>
</organism>
<sequence>MGARFEHRAWARRFAWLPDPAGAAPSREIYLLAPGLPGWNLKLREGALELKALEAEQGGLQRWRPADRLSLPAPAARLRALLAGPLPGLPVLPEDAGGSPEALVRVLPALCPGLRAVPVEKRRLPVEAGSCRAETVAVRLPDGASWHSAAAEHEDPLVLWNALRRLRLLAFANRDYTSALTRLCLMGLPPG</sequence>
<comment type="caution">
    <text evidence="1">The sequence shown here is derived from an EMBL/GenBank/DDBJ whole genome shotgun (WGS) entry which is preliminary data.</text>
</comment>
<accession>A0AAP3V179</accession>
<evidence type="ECO:0000313" key="2">
    <source>
        <dbReference type="Proteomes" id="UP001301140"/>
    </source>
</evidence>
<dbReference type="AlphaFoldDB" id="A0AAP3V179"/>
<protein>
    <submittedName>
        <fullName evidence="1">Uncharacterized protein</fullName>
    </submittedName>
</protein>
<dbReference type="Proteomes" id="UP001301140">
    <property type="component" value="Unassembled WGS sequence"/>
</dbReference>
<proteinExistence type="predicted"/>
<dbReference type="EMBL" id="JARGEQ010000073">
    <property type="protein sequence ID" value="MDF1586103.1"/>
    <property type="molecule type" value="Genomic_DNA"/>
</dbReference>
<gene>
    <name evidence="1" type="ORF">PZ740_06875</name>
</gene>
<dbReference type="RefSeq" id="WP_327788520.1">
    <property type="nucleotide sequence ID" value="NZ_JARGEQ010000073.1"/>
</dbReference>
<name>A0AAP3V179_9PROT</name>
<keyword evidence="2" id="KW-1185">Reference proteome</keyword>